<proteinExistence type="predicted"/>
<reference evidence="1 2" key="1">
    <citation type="journal article" date="2024" name="Nat. Commun.">
        <title>Phylogenomics reveals the evolutionary origins of lichenization in chlorophyte algae.</title>
        <authorList>
            <person name="Puginier C."/>
            <person name="Libourel C."/>
            <person name="Otte J."/>
            <person name="Skaloud P."/>
            <person name="Haon M."/>
            <person name="Grisel S."/>
            <person name="Petersen M."/>
            <person name="Berrin J.G."/>
            <person name="Delaux P.M."/>
            <person name="Dal Grande F."/>
            <person name="Keller J."/>
        </authorList>
    </citation>
    <scope>NUCLEOTIDE SEQUENCE [LARGE SCALE GENOMIC DNA]</scope>
    <source>
        <strain evidence="1 2">SAG 2523</strain>
    </source>
</reference>
<dbReference type="EMBL" id="JALJOV010000696">
    <property type="protein sequence ID" value="KAK9861823.1"/>
    <property type="molecule type" value="Genomic_DNA"/>
</dbReference>
<sequence>MRCSLLLYKGQSGDKRDLIWRRPHGRFQYQEGRGRMQDLHVSPRRDAVLRQGAMHQLEVMSLSGHQPGQVLPLEELSPGLQSAIVSMRLFGWSPCGRLVAAMATIQLSAASPAAVPAATRSSANGMQGLLQIWDTSSGTRVVSLEVLHDLLVLEGTFDLADVQARSAPQGPPRLAVLHHSSACRPYLDTNHQEVPSGKTKGCILSIELPREPTRSGAASDLAHIHNVQRRPLNLDLTITAGAETTWSKIDIRLQLGSRAFHDHASELQWSPQGSFAYMVLGSAYLLVSARHGQQLHQGGKA</sequence>
<evidence type="ECO:0000313" key="2">
    <source>
        <dbReference type="Proteomes" id="UP001485043"/>
    </source>
</evidence>
<comment type="caution">
    <text evidence="1">The sequence shown here is derived from an EMBL/GenBank/DDBJ whole genome shotgun (WGS) entry which is preliminary data.</text>
</comment>
<protein>
    <submittedName>
        <fullName evidence="1">Uncharacterized protein</fullName>
    </submittedName>
</protein>
<name>A0AAW1SZQ2_9CHLO</name>
<dbReference type="AlphaFoldDB" id="A0AAW1SZQ2"/>
<gene>
    <name evidence="1" type="ORF">WJX84_006869</name>
</gene>
<evidence type="ECO:0000313" key="1">
    <source>
        <dbReference type="EMBL" id="KAK9861823.1"/>
    </source>
</evidence>
<accession>A0AAW1SZQ2</accession>
<keyword evidence="2" id="KW-1185">Reference proteome</keyword>
<organism evidence="1 2">
    <name type="scientific">Apatococcus fuscideae</name>
    <dbReference type="NCBI Taxonomy" id="2026836"/>
    <lineage>
        <taxon>Eukaryota</taxon>
        <taxon>Viridiplantae</taxon>
        <taxon>Chlorophyta</taxon>
        <taxon>core chlorophytes</taxon>
        <taxon>Trebouxiophyceae</taxon>
        <taxon>Chlorellales</taxon>
        <taxon>Chlorellaceae</taxon>
        <taxon>Apatococcus</taxon>
    </lineage>
</organism>
<dbReference type="Proteomes" id="UP001485043">
    <property type="component" value="Unassembled WGS sequence"/>
</dbReference>